<dbReference type="EMBL" id="CADCVB010000151">
    <property type="protein sequence ID" value="CAA9438856.1"/>
    <property type="molecule type" value="Genomic_DNA"/>
</dbReference>
<evidence type="ECO:0000259" key="1">
    <source>
        <dbReference type="PROSITE" id="PS50043"/>
    </source>
</evidence>
<dbReference type="Pfam" id="PF00196">
    <property type="entry name" value="GerE"/>
    <property type="match status" value="1"/>
</dbReference>
<sequence>MLYLMAKGASNAEISRLLTLSSKTVANYISNILHKL</sequence>
<dbReference type="InterPro" id="IPR000792">
    <property type="entry name" value="Tscrpt_reg_LuxR_C"/>
</dbReference>
<dbReference type="PROSITE" id="PS00622">
    <property type="entry name" value="HTH_LUXR_1"/>
    <property type="match status" value="1"/>
</dbReference>
<reference evidence="2" key="1">
    <citation type="submission" date="2020-02" db="EMBL/GenBank/DDBJ databases">
        <authorList>
            <person name="Meier V. D."/>
        </authorList>
    </citation>
    <scope>NUCLEOTIDE SEQUENCE</scope>
    <source>
        <strain evidence="2">AVDCRST_MAG78</strain>
    </source>
</reference>
<protein>
    <recommendedName>
        <fullName evidence="1">HTH luxR-type domain-containing protein</fullName>
    </recommendedName>
</protein>
<dbReference type="AlphaFoldDB" id="A0A6J4QFX2"/>
<accession>A0A6J4QFX2</accession>
<evidence type="ECO:0000313" key="2">
    <source>
        <dbReference type="EMBL" id="CAA9438856.1"/>
    </source>
</evidence>
<name>A0A6J4QFX2_9ACTN</name>
<feature type="domain" description="HTH luxR-type" evidence="1">
    <location>
        <begin position="1"/>
        <end position="36"/>
    </location>
</feature>
<dbReference type="Gene3D" id="1.10.10.10">
    <property type="entry name" value="Winged helix-like DNA-binding domain superfamily/Winged helix DNA-binding domain"/>
    <property type="match status" value="1"/>
</dbReference>
<dbReference type="InterPro" id="IPR036388">
    <property type="entry name" value="WH-like_DNA-bd_sf"/>
</dbReference>
<dbReference type="InterPro" id="IPR016032">
    <property type="entry name" value="Sig_transdc_resp-reg_C-effctor"/>
</dbReference>
<dbReference type="SUPFAM" id="SSF46894">
    <property type="entry name" value="C-terminal effector domain of the bipartite response regulators"/>
    <property type="match status" value="1"/>
</dbReference>
<dbReference type="PRINTS" id="PR00038">
    <property type="entry name" value="HTHLUXR"/>
</dbReference>
<proteinExistence type="predicted"/>
<dbReference type="GO" id="GO:0006355">
    <property type="term" value="P:regulation of DNA-templated transcription"/>
    <property type="evidence" value="ECO:0007669"/>
    <property type="project" value="InterPro"/>
</dbReference>
<dbReference type="GO" id="GO:0003677">
    <property type="term" value="F:DNA binding"/>
    <property type="evidence" value="ECO:0007669"/>
    <property type="project" value="InterPro"/>
</dbReference>
<organism evidence="2">
    <name type="scientific">uncultured Rubrobacteraceae bacterium</name>
    <dbReference type="NCBI Taxonomy" id="349277"/>
    <lineage>
        <taxon>Bacteria</taxon>
        <taxon>Bacillati</taxon>
        <taxon>Actinomycetota</taxon>
        <taxon>Rubrobacteria</taxon>
        <taxon>Rubrobacterales</taxon>
        <taxon>Rubrobacteraceae</taxon>
        <taxon>environmental samples</taxon>
    </lineage>
</organism>
<gene>
    <name evidence="2" type="ORF">AVDCRST_MAG78-2261</name>
</gene>
<dbReference type="PROSITE" id="PS50043">
    <property type="entry name" value="HTH_LUXR_2"/>
    <property type="match status" value="1"/>
</dbReference>